<dbReference type="Pfam" id="PF05128">
    <property type="entry name" value="DUF697"/>
    <property type="match status" value="1"/>
</dbReference>
<evidence type="ECO:0000256" key="5">
    <source>
        <dbReference type="SAM" id="MobiDB-lite"/>
    </source>
</evidence>
<gene>
    <name evidence="7" type="ORF">K8W16_05680</name>
</gene>
<evidence type="ECO:0000313" key="8">
    <source>
        <dbReference type="Proteomes" id="UP000698963"/>
    </source>
</evidence>
<protein>
    <submittedName>
        <fullName evidence="7">DUF697 domain-containing protein</fullName>
    </submittedName>
</protein>
<dbReference type="GO" id="GO:0016020">
    <property type="term" value="C:membrane"/>
    <property type="evidence" value="ECO:0007669"/>
    <property type="project" value="UniProtKB-SubCell"/>
</dbReference>
<comment type="subcellular location">
    <subcellularLocation>
        <location evidence="1">Membrane</location>
        <topology evidence="1">Multi-pass membrane protein</topology>
    </subcellularLocation>
</comment>
<comment type="caution">
    <text evidence="7">The sequence shown here is derived from an EMBL/GenBank/DDBJ whole genome shotgun (WGS) entry which is preliminary data.</text>
</comment>
<evidence type="ECO:0000259" key="6">
    <source>
        <dbReference type="Pfam" id="PF01926"/>
    </source>
</evidence>
<evidence type="ECO:0000256" key="2">
    <source>
        <dbReference type="ARBA" id="ARBA00022692"/>
    </source>
</evidence>
<feature type="domain" description="G" evidence="6">
    <location>
        <begin position="20"/>
        <end position="142"/>
    </location>
</feature>
<dbReference type="Gene3D" id="3.40.50.300">
    <property type="entry name" value="P-loop containing nucleotide triphosphate hydrolases"/>
    <property type="match status" value="1"/>
</dbReference>
<dbReference type="GO" id="GO:0005525">
    <property type="term" value="F:GTP binding"/>
    <property type="evidence" value="ECO:0007669"/>
    <property type="project" value="InterPro"/>
</dbReference>
<dbReference type="GO" id="GO:0002098">
    <property type="term" value="P:tRNA wobble uridine modification"/>
    <property type="evidence" value="ECO:0007669"/>
    <property type="project" value="TreeGrafter"/>
</dbReference>
<evidence type="ECO:0000256" key="4">
    <source>
        <dbReference type="ARBA" id="ARBA00023136"/>
    </source>
</evidence>
<dbReference type="AlphaFoldDB" id="A0A921DQZ9"/>
<reference evidence="7" key="2">
    <citation type="submission" date="2021-09" db="EMBL/GenBank/DDBJ databases">
        <authorList>
            <person name="Gilroy R."/>
        </authorList>
    </citation>
    <scope>NUCLEOTIDE SEQUENCE</scope>
    <source>
        <strain evidence="7">ChiGjej2B2-19336</strain>
    </source>
</reference>
<dbReference type="GO" id="GO:0030488">
    <property type="term" value="P:tRNA methylation"/>
    <property type="evidence" value="ECO:0007669"/>
    <property type="project" value="TreeGrafter"/>
</dbReference>
<dbReference type="EMBL" id="DYZA01000108">
    <property type="protein sequence ID" value="HJD97115.1"/>
    <property type="molecule type" value="Genomic_DNA"/>
</dbReference>
<dbReference type="Proteomes" id="UP000698963">
    <property type="component" value="Unassembled WGS sequence"/>
</dbReference>
<dbReference type="Pfam" id="PF01926">
    <property type="entry name" value="MMR_HSR1"/>
    <property type="match status" value="1"/>
</dbReference>
<dbReference type="CDD" id="cd00882">
    <property type="entry name" value="Ras_like_GTPase"/>
    <property type="match status" value="1"/>
</dbReference>
<dbReference type="PANTHER" id="PTHR42714">
    <property type="entry name" value="TRNA MODIFICATION GTPASE GTPBP3"/>
    <property type="match status" value="1"/>
</dbReference>
<dbReference type="RefSeq" id="WP_304121983.1">
    <property type="nucleotide sequence ID" value="NZ_DYZA01000108.1"/>
</dbReference>
<keyword evidence="4" id="KW-0472">Membrane</keyword>
<sequence>MDMDTLLNENVMTDDGCFHMLVTGRTGSGKSSLINALTQQRLCKVGGGGPVTQEIRDYSWDVVRDDAGGRETIRTVITDVPGFGEEGRHEERQAAMLDRLSSTHLILLVVGAPDRAWELERLFIQEVLARDPDFPILVVANKIDLMAPVRQWNPRSMDLEHPSSEKERNIAAWIEALRRSCGIHARRLFPVCSGEAFEDTESRYGLEELKRGMVDAVPDARKAMLARIMNVKLDKDATAGGIIWSAAVAASVAAATPIPIADMAAITSIQAGMIVALAHTYNCTMTLGTAVGLAGTAGCAVGGRLLFQALIKCIPGIGSVTGAVIGAAVAGPMTLALGYSFRDLFAGGNFQPTRKEIQQRMEKNRKKAEAQAESLKQAAGHVSGRGGSV</sequence>
<dbReference type="InterPro" id="IPR021147">
    <property type="entry name" value="DUF697"/>
</dbReference>
<dbReference type="PRINTS" id="PR00449">
    <property type="entry name" value="RASTRNSFRMNG"/>
</dbReference>
<dbReference type="SUPFAM" id="SSF52540">
    <property type="entry name" value="P-loop containing nucleoside triphosphate hydrolases"/>
    <property type="match status" value="1"/>
</dbReference>
<dbReference type="GO" id="GO:0005737">
    <property type="term" value="C:cytoplasm"/>
    <property type="evidence" value="ECO:0007669"/>
    <property type="project" value="TreeGrafter"/>
</dbReference>
<keyword evidence="2" id="KW-0812">Transmembrane</keyword>
<dbReference type="InterPro" id="IPR027417">
    <property type="entry name" value="P-loop_NTPase"/>
</dbReference>
<evidence type="ECO:0000313" key="7">
    <source>
        <dbReference type="EMBL" id="HJD97115.1"/>
    </source>
</evidence>
<evidence type="ECO:0000256" key="3">
    <source>
        <dbReference type="ARBA" id="ARBA00022989"/>
    </source>
</evidence>
<keyword evidence="3" id="KW-1133">Transmembrane helix</keyword>
<accession>A0A921DQZ9</accession>
<dbReference type="InterPro" id="IPR006073">
    <property type="entry name" value="GTP-bd"/>
</dbReference>
<dbReference type="PANTHER" id="PTHR42714:SF2">
    <property type="entry name" value="TRNA MODIFICATION GTPASE GTPBP3, MITOCHONDRIAL"/>
    <property type="match status" value="1"/>
</dbReference>
<reference evidence="7" key="1">
    <citation type="journal article" date="2021" name="PeerJ">
        <title>Extensive microbial diversity within the chicken gut microbiome revealed by metagenomics and culture.</title>
        <authorList>
            <person name="Gilroy R."/>
            <person name="Ravi A."/>
            <person name="Getino M."/>
            <person name="Pursley I."/>
            <person name="Horton D.L."/>
            <person name="Alikhan N.F."/>
            <person name="Baker D."/>
            <person name="Gharbi K."/>
            <person name="Hall N."/>
            <person name="Watson M."/>
            <person name="Adriaenssens E.M."/>
            <person name="Foster-Nyarko E."/>
            <person name="Jarju S."/>
            <person name="Secka A."/>
            <person name="Antonio M."/>
            <person name="Oren A."/>
            <person name="Chaudhuri R.R."/>
            <person name="La Ragione R."/>
            <person name="Hildebrand F."/>
            <person name="Pallen M.J."/>
        </authorList>
    </citation>
    <scope>NUCLEOTIDE SEQUENCE</scope>
    <source>
        <strain evidence="7">ChiGjej2B2-19336</strain>
    </source>
</reference>
<evidence type="ECO:0000256" key="1">
    <source>
        <dbReference type="ARBA" id="ARBA00004141"/>
    </source>
</evidence>
<name>A0A921DQZ9_9BACT</name>
<proteinExistence type="predicted"/>
<feature type="region of interest" description="Disordered" evidence="5">
    <location>
        <begin position="362"/>
        <end position="389"/>
    </location>
</feature>
<organism evidence="7 8">
    <name type="scientific">Mailhella massiliensis</name>
    <dbReference type="NCBI Taxonomy" id="1903261"/>
    <lineage>
        <taxon>Bacteria</taxon>
        <taxon>Pseudomonadati</taxon>
        <taxon>Thermodesulfobacteriota</taxon>
        <taxon>Desulfovibrionia</taxon>
        <taxon>Desulfovibrionales</taxon>
        <taxon>Desulfovibrionaceae</taxon>
        <taxon>Mailhella</taxon>
    </lineage>
</organism>